<gene>
    <name evidence="2" type="ORF">SAMN05421769_2964</name>
</gene>
<dbReference type="EMBL" id="FSRQ01000002">
    <property type="protein sequence ID" value="SIO24431.1"/>
    <property type="molecule type" value="Genomic_DNA"/>
</dbReference>
<dbReference type="Proteomes" id="UP000184782">
    <property type="component" value="Unassembled WGS sequence"/>
</dbReference>
<evidence type="ECO:0000313" key="2">
    <source>
        <dbReference type="EMBL" id="SIO24431.1"/>
    </source>
</evidence>
<feature type="transmembrane region" description="Helical" evidence="1">
    <location>
        <begin position="12"/>
        <end position="37"/>
    </location>
</feature>
<dbReference type="Pfam" id="PF11188">
    <property type="entry name" value="DUF2975"/>
    <property type="match status" value="1"/>
</dbReference>
<dbReference type="STRING" id="59733.SAMN05421769_2964"/>
<protein>
    <recommendedName>
        <fullName evidence="4">DUF2975 domain-containing protein</fullName>
    </recommendedName>
</protein>
<feature type="transmembrane region" description="Helical" evidence="1">
    <location>
        <begin position="63"/>
        <end position="89"/>
    </location>
</feature>
<keyword evidence="1" id="KW-0812">Transmembrane</keyword>
<keyword evidence="1" id="KW-1133">Transmembrane helix</keyword>
<evidence type="ECO:0008006" key="4">
    <source>
        <dbReference type="Google" id="ProtNLM"/>
    </source>
</evidence>
<proteinExistence type="predicted"/>
<feature type="transmembrane region" description="Helical" evidence="1">
    <location>
        <begin position="110"/>
        <end position="136"/>
    </location>
</feature>
<accession>A0A1N6HXG4</accession>
<sequence length="179" mass="20630">MMSKTNNFVFWGLYIVAWLIFVGLCVEAGGLIVNFFFSLYKPELIQNLYQKLDLTEMYNNSKLVFFGVYGFILTISILKACLFYTVIRLMHTMDLSRPFSTFVAKQISKISYYTLSIGLLSYIAKELVEILIHYGFVTDHLNEFWSDSQAFILMGAVIYIIATIFKKGVDIQNENDLTV</sequence>
<evidence type="ECO:0000313" key="3">
    <source>
        <dbReference type="Proteomes" id="UP000184782"/>
    </source>
</evidence>
<reference evidence="3" key="1">
    <citation type="submission" date="2016-12" db="EMBL/GenBank/DDBJ databases">
        <authorList>
            <person name="Varghese N."/>
            <person name="Submissions S."/>
        </authorList>
    </citation>
    <scope>NUCLEOTIDE SEQUENCE [LARGE SCALE GENOMIC DNA]</scope>
    <source>
        <strain evidence="3">DSM 16779</strain>
    </source>
</reference>
<organism evidence="2 3">
    <name type="scientific">Chryseobacterium scophthalmum</name>
    <dbReference type="NCBI Taxonomy" id="59733"/>
    <lineage>
        <taxon>Bacteria</taxon>
        <taxon>Pseudomonadati</taxon>
        <taxon>Bacteroidota</taxon>
        <taxon>Flavobacteriia</taxon>
        <taxon>Flavobacteriales</taxon>
        <taxon>Weeksellaceae</taxon>
        <taxon>Chryseobacterium group</taxon>
        <taxon>Chryseobacterium</taxon>
    </lineage>
</organism>
<dbReference type="InterPro" id="IPR021354">
    <property type="entry name" value="DUF2975"/>
</dbReference>
<keyword evidence="3" id="KW-1185">Reference proteome</keyword>
<evidence type="ECO:0000256" key="1">
    <source>
        <dbReference type="SAM" id="Phobius"/>
    </source>
</evidence>
<keyword evidence="1" id="KW-0472">Membrane</keyword>
<name>A0A1N6HXG4_9FLAO</name>
<feature type="transmembrane region" description="Helical" evidence="1">
    <location>
        <begin position="148"/>
        <end position="165"/>
    </location>
</feature>
<dbReference type="AlphaFoldDB" id="A0A1N6HXG4"/>